<comment type="caution">
    <text evidence="1">The sequence shown here is derived from an EMBL/GenBank/DDBJ whole genome shotgun (WGS) entry which is preliminary data.</text>
</comment>
<proteinExistence type="predicted"/>
<organism evidence="1 2">
    <name type="scientific">Trifolium pratense</name>
    <name type="common">Red clover</name>
    <dbReference type="NCBI Taxonomy" id="57577"/>
    <lineage>
        <taxon>Eukaryota</taxon>
        <taxon>Viridiplantae</taxon>
        <taxon>Streptophyta</taxon>
        <taxon>Embryophyta</taxon>
        <taxon>Tracheophyta</taxon>
        <taxon>Spermatophyta</taxon>
        <taxon>Magnoliopsida</taxon>
        <taxon>eudicotyledons</taxon>
        <taxon>Gunneridae</taxon>
        <taxon>Pentapetalae</taxon>
        <taxon>rosids</taxon>
        <taxon>fabids</taxon>
        <taxon>Fabales</taxon>
        <taxon>Fabaceae</taxon>
        <taxon>Papilionoideae</taxon>
        <taxon>50 kb inversion clade</taxon>
        <taxon>NPAAA clade</taxon>
        <taxon>Hologalegina</taxon>
        <taxon>IRL clade</taxon>
        <taxon>Trifolieae</taxon>
        <taxon>Trifolium</taxon>
    </lineage>
</organism>
<sequence length="158" mass="17937">MSFQKDASNRHSHSNNSSLRTSNMQNIPSEPLLKSLIRKRSQNQENLTQIKPFKDSKKKVTFSVQNQDGKVLKENKCNKSSTNSKSKLCYCSPTTHEGSFRCRLHRNISATKKSATEKLSNVRSSKFAHEEIVQFKPQLSRFGRVVSAEYGSQLNSTI</sequence>
<name>A0ACB0LKH0_TRIPR</name>
<reference evidence="1" key="1">
    <citation type="submission" date="2023-10" db="EMBL/GenBank/DDBJ databases">
        <authorList>
            <person name="Rodriguez Cubillos JULIANA M."/>
            <person name="De Vega J."/>
        </authorList>
    </citation>
    <scope>NUCLEOTIDE SEQUENCE</scope>
</reference>
<protein>
    <submittedName>
        <fullName evidence="1">Uncharacterized protein</fullName>
    </submittedName>
</protein>
<dbReference type="Proteomes" id="UP001177021">
    <property type="component" value="Unassembled WGS sequence"/>
</dbReference>
<accession>A0ACB0LKH0</accession>
<gene>
    <name evidence="1" type="ORF">MILVUS5_LOCUS34127</name>
</gene>
<evidence type="ECO:0000313" key="2">
    <source>
        <dbReference type="Proteomes" id="UP001177021"/>
    </source>
</evidence>
<evidence type="ECO:0000313" key="1">
    <source>
        <dbReference type="EMBL" id="CAJ2670027.1"/>
    </source>
</evidence>
<keyword evidence="2" id="KW-1185">Reference proteome</keyword>
<dbReference type="EMBL" id="CASHSV030000615">
    <property type="protein sequence ID" value="CAJ2670027.1"/>
    <property type="molecule type" value="Genomic_DNA"/>
</dbReference>